<reference evidence="2" key="1">
    <citation type="journal article" date="2020" name="Stud. Mycol.">
        <title>101 Dothideomycetes genomes: a test case for predicting lifestyles and emergence of pathogens.</title>
        <authorList>
            <person name="Haridas S."/>
            <person name="Albert R."/>
            <person name="Binder M."/>
            <person name="Bloem J."/>
            <person name="Labutti K."/>
            <person name="Salamov A."/>
            <person name="Andreopoulos B."/>
            <person name="Baker S."/>
            <person name="Barry K."/>
            <person name="Bills G."/>
            <person name="Bluhm B."/>
            <person name="Cannon C."/>
            <person name="Castanera R."/>
            <person name="Culley D."/>
            <person name="Daum C."/>
            <person name="Ezra D."/>
            <person name="Gonzalez J."/>
            <person name="Henrissat B."/>
            <person name="Kuo A."/>
            <person name="Liang C."/>
            <person name="Lipzen A."/>
            <person name="Lutzoni F."/>
            <person name="Magnuson J."/>
            <person name="Mondo S."/>
            <person name="Nolan M."/>
            <person name="Ohm R."/>
            <person name="Pangilinan J."/>
            <person name="Park H.-J."/>
            <person name="Ramirez L."/>
            <person name="Alfaro M."/>
            <person name="Sun H."/>
            <person name="Tritt A."/>
            <person name="Yoshinaga Y."/>
            <person name="Zwiers L.-H."/>
            <person name="Turgeon B."/>
            <person name="Goodwin S."/>
            <person name="Spatafora J."/>
            <person name="Crous P."/>
            <person name="Grigoriev I."/>
        </authorList>
    </citation>
    <scope>NUCLEOTIDE SEQUENCE</scope>
    <source>
        <strain evidence="2">CBS 690.94</strain>
    </source>
</reference>
<evidence type="ECO:0000313" key="2">
    <source>
        <dbReference type="EMBL" id="KAF2445338.1"/>
    </source>
</evidence>
<dbReference type="AlphaFoldDB" id="A0A9P4PLI2"/>
<accession>A0A9P4PLI2</accession>
<feature type="compositionally biased region" description="Basic and acidic residues" evidence="1">
    <location>
        <begin position="115"/>
        <end position="130"/>
    </location>
</feature>
<evidence type="ECO:0000313" key="3">
    <source>
        <dbReference type="Proteomes" id="UP000799764"/>
    </source>
</evidence>
<dbReference type="OrthoDB" id="3797550at2759"/>
<protein>
    <submittedName>
        <fullName evidence="2">Uncharacterized protein</fullName>
    </submittedName>
</protein>
<feature type="region of interest" description="Disordered" evidence="1">
    <location>
        <begin position="1"/>
        <end position="47"/>
    </location>
</feature>
<name>A0A9P4PLI2_9PLEO</name>
<sequence>MEPHTTNHIPHADESTTARTAENIASSKTTSDAPLLPHAASSASDVASKLKSAVENVASTVKTAASSVLEWTEAKAEKLTAQKEDGTGPYGSVSTCAPSDLDPIGQGVLPALPVAKKEDVGRGEGEEGER</sequence>
<comment type="caution">
    <text evidence="2">The sequence shown here is derived from an EMBL/GenBank/DDBJ whole genome shotgun (WGS) entry which is preliminary data.</text>
</comment>
<organism evidence="2 3">
    <name type="scientific">Karstenula rhodostoma CBS 690.94</name>
    <dbReference type="NCBI Taxonomy" id="1392251"/>
    <lineage>
        <taxon>Eukaryota</taxon>
        <taxon>Fungi</taxon>
        <taxon>Dikarya</taxon>
        <taxon>Ascomycota</taxon>
        <taxon>Pezizomycotina</taxon>
        <taxon>Dothideomycetes</taxon>
        <taxon>Pleosporomycetidae</taxon>
        <taxon>Pleosporales</taxon>
        <taxon>Massarineae</taxon>
        <taxon>Didymosphaeriaceae</taxon>
        <taxon>Karstenula</taxon>
    </lineage>
</organism>
<evidence type="ECO:0000256" key="1">
    <source>
        <dbReference type="SAM" id="MobiDB-lite"/>
    </source>
</evidence>
<keyword evidence="3" id="KW-1185">Reference proteome</keyword>
<feature type="compositionally biased region" description="Polar residues" evidence="1">
    <location>
        <begin position="17"/>
        <end position="30"/>
    </location>
</feature>
<feature type="compositionally biased region" description="Basic and acidic residues" evidence="1">
    <location>
        <begin position="1"/>
        <end position="16"/>
    </location>
</feature>
<dbReference type="Proteomes" id="UP000799764">
    <property type="component" value="Unassembled WGS sequence"/>
</dbReference>
<proteinExistence type="predicted"/>
<feature type="compositionally biased region" description="Low complexity" evidence="1">
    <location>
        <begin position="31"/>
        <end position="45"/>
    </location>
</feature>
<feature type="region of interest" description="Disordered" evidence="1">
    <location>
        <begin position="80"/>
        <end position="130"/>
    </location>
</feature>
<dbReference type="EMBL" id="MU001499">
    <property type="protein sequence ID" value="KAF2445338.1"/>
    <property type="molecule type" value="Genomic_DNA"/>
</dbReference>
<gene>
    <name evidence="2" type="ORF">P171DRAFT_484032</name>
</gene>